<dbReference type="RefSeq" id="WP_003677494.1">
    <property type="nucleotide sequence ID" value="NZ_AZCN01000014.1"/>
</dbReference>
<dbReference type="PANTHER" id="PTHR10146">
    <property type="entry name" value="PROLINE SYNTHETASE CO-TRANSCRIBED BACTERIAL HOMOLOG PROTEIN"/>
    <property type="match status" value="1"/>
</dbReference>
<evidence type="ECO:0000256" key="4">
    <source>
        <dbReference type="RuleBase" id="RU004514"/>
    </source>
</evidence>
<dbReference type="GeneID" id="65916865"/>
<dbReference type="PIRSF" id="PIRSF004848">
    <property type="entry name" value="YBL036c_PLPDEIII"/>
    <property type="match status" value="1"/>
</dbReference>
<dbReference type="InterPro" id="IPR029066">
    <property type="entry name" value="PLP-binding_barrel"/>
</dbReference>
<evidence type="ECO:0000256" key="2">
    <source>
        <dbReference type="HAMAP-Rule" id="MF_02087"/>
    </source>
</evidence>
<dbReference type="PATRIC" id="fig|913848.6.peg.467"/>
<dbReference type="HAMAP" id="MF_02087">
    <property type="entry name" value="PLP_homeostasis"/>
    <property type="match status" value="1"/>
</dbReference>
<keyword evidence="1 2" id="KW-0663">Pyridoxal phosphate</keyword>
<feature type="modified residue" description="N6-(pyridoxal phosphate)lysine" evidence="2 3">
    <location>
        <position position="34"/>
    </location>
</feature>
<name>A0A0R1FI95_9LACO</name>
<dbReference type="GO" id="GO:0030170">
    <property type="term" value="F:pyridoxal phosphate binding"/>
    <property type="evidence" value="ECO:0007669"/>
    <property type="project" value="UniProtKB-UniRule"/>
</dbReference>
<dbReference type="Pfam" id="PF01168">
    <property type="entry name" value="Ala_racemase_N"/>
    <property type="match status" value="1"/>
</dbReference>
<dbReference type="EMBL" id="AZCN01000014">
    <property type="protein sequence ID" value="KRK18503.1"/>
    <property type="molecule type" value="Genomic_DNA"/>
</dbReference>
<dbReference type="Proteomes" id="UP000051181">
    <property type="component" value="Unassembled WGS sequence"/>
</dbReference>
<proteinExistence type="inferred from homology"/>
<comment type="similarity">
    <text evidence="2 4">Belongs to the pyridoxal phosphate-binding protein YggS/PROSC family.</text>
</comment>
<dbReference type="InterPro" id="IPR001608">
    <property type="entry name" value="Ala_racemase_N"/>
</dbReference>
<dbReference type="NCBIfam" id="TIGR00044">
    <property type="entry name" value="YggS family pyridoxal phosphate-dependent enzyme"/>
    <property type="match status" value="1"/>
</dbReference>
<dbReference type="AlphaFoldDB" id="A0A0R1FI95"/>
<evidence type="ECO:0000259" key="5">
    <source>
        <dbReference type="Pfam" id="PF01168"/>
    </source>
</evidence>
<dbReference type="CDD" id="cd00635">
    <property type="entry name" value="PLPDE_III_YBL036c_like"/>
    <property type="match status" value="1"/>
</dbReference>
<reference evidence="6 7" key="1">
    <citation type="journal article" date="2015" name="Genome Announc.">
        <title>Expanding the biotechnology potential of lactobacilli through comparative genomics of 213 strains and associated genera.</title>
        <authorList>
            <person name="Sun Z."/>
            <person name="Harris H.M."/>
            <person name="McCann A."/>
            <person name="Guo C."/>
            <person name="Argimon S."/>
            <person name="Zhang W."/>
            <person name="Yang X."/>
            <person name="Jeffery I.B."/>
            <person name="Cooney J.C."/>
            <person name="Kagawa T.F."/>
            <person name="Liu W."/>
            <person name="Song Y."/>
            <person name="Salvetti E."/>
            <person name="Wrobel A."/>
            <person name="Rasinkangas P."/>
            <person name="Parkhill J."/>
            <person name="Rea M.C."/>
            <person name="O'Sullivan O."/>
            <person name="Ritari J."/>
            <person name="Douillard F.P."/>
            <person name="Paul Ross R."/>
            <person name="Yang R."/>
            <person name="Briner A.E."/>
            <person name="Felis G.E."/>
            <person name="de Vos W.M."/>
            <person name="Barrangou R."/>
            <person name="Klaenhammer T.R."/>
            <person name="Caufield P.W."/>
            <person name="Cui Y."/>
            <person name="Zhang H."/>
            <person name="O'Toole P.W."/>
        </authorList>
    </citation>
    <scope>NUCLEOTIDE SEQUENCE [LARGE SCALE GENOMIC DNA]</scope>
    <source>
        <strain evidence="6 7">DSM 20001</strain>
    </source>
</reference>
<dbReference type="InterPro" id="IPR011078">
    <property type="entry name" value="PyrdxlP_homeostasis"/>
</dbReference>
<accession>A0A0R1FI95</accession>
<comment type="cofactor">
    <cofactor evidence="3">
        <name>pyridoxal 5'-phosphate</name>
        <dbReference type="ChEBI" id="CHEBI:597326"/>
    </cofactor>
</comment>
<comment type="caution">
    <text evidence="6">The sequence shown here is derived from an EMBL/GenBank/DDBJ whole genome shotgun (WGS) entry which is preliminary data.</text>
</comment>
<feature type="domain" description="Alanine racemase N-terminal" evidence="5">
    <location>
        <begin position="7"/>
        <end position="221"/>
    </location>
</feature>
<comment type="function">
    <text evidence="2">Pyridoxal 5'-phosphate (PLP)-binding protein, which is involved in PLP homeostasis.</text>
</comment>
<evidence type="ECO:0000313" key="6">
    <source>
        <dbReference type="EMBL" id="KRK18503.1"/>
    </source>
</evidence>
<dbReference type="eggNOG" id="COG0325">
    <property type="taxonomic scope" value="Bacteria"/>
</dbReference>
<sequence>MTIAENVQHVQQTIAAARAEAGRTDTVTLVAVTKYHTIAEAQAVAATGLVDLAENRPDGLAEKQAALTAPELKWHFIGNLQKRKVKQVINKIAYLHSLDRLSLAEEIEKRAERPIDCFIEVNVSGEASKSGITLAEVEPFIKSLADFKKIRVIGLMTMAPIDADEATLHVLFKKLRLKRDAVAQLNLAYAPCHELSMGMSRDYRIAVLEGATFVRVGTALFQ</sequence>
<dbReference type="SUPFAM" id="SSF51419">
    <property type="entry name" value="PLP-binding barrel"/>
    <property type="match status" value="1"/>
</dbReference>
<dbReference type="PROSITE" id="PS01211">
    <property type="entry name" value="UPF0001"/>
    <property type="match status" value="1"/>
</dbReference>
<evidence type="ECO:0000256" key="1">
    <source>
        <dbReference type="ARBA" id="ARBA00022898"/>
    </source>
</evidence>
<organism evidence="6 7">
    <name type="scientific">Loigolactobacillus coryniformis subsp. coryniformis KCTC 3167 = DSM 20001</name>
    <dbReference type="NCBI Taxonomy" id="913848"/>
    <lineage>
        <taxon>Bacteria</taxon>
        <taxon>Bacillati</taxon>
        <taxon>Bacillota</taxon>
        <taxon>Bacilli</taxon>
        <taxon>Lactobacillales</taxon>
        <taxon>Lactobacillaceae</taxon>
        <taxon>Loigolactobacillus</taxon>
    </lineage>
</organism>
<dbReference type="PANTHER" id="PTHR10146:SF14">
    <property type="entry name" value="PYRIDOXAL PHOSPHATE HOMEOSTASIS PROTEIN"/>
    <property type="match status" value="1"/>
</dbReference>
<protein>
    <recommendedName>
        <fullName evidence="2">Pyridoxal phosphate homeostasis protein</fullName>
        <shortName evidence="2">PLP homeostasis protein</shortName>
    </recommendedName>
</protein>
<dbReference type="Gene3D" id="3.20.20.10">
    <property type="entry name" value="Alanine racemase"/>
    <property type="match status" value="1"/>
</dbReference>
<gene>
    <name evidence="6" type="ORF">FD22_GL000456</name>
</gene>
<evidence type="ECO:0000313" key="7">
    <source>
        <dbReference type="Proteomes" id="UP000051181"/>
    </source>
</evidence>
<evidence type="ECO:0000256" key="3">
    <source>
        <dbReference type="PIRSR" id="PIRSR004848-1"/>
    </source>
</evidence>